<comment type="caution">
    <text evidence="1">The sequence shown here is derived from an EMBL/GenBank/DDBJ whole genome shotgun (WGS) entry which is preliminary data.</text>
</comment>
<name>B3JHY6_9BACT</name>
<proteinExistence type="predicted"/>
<reference evidence="1 2" key="1">
    <citation type="submission" date="2008-04" db="EMBL/GenBank/DDBJ databases">
        <title>Draft genome sequence of Bacteroides coprocola (DSM 17136).</title>
        <authorList>
            <person name="Sudarsanam P."/>
            <person name="Ley R."/>
            <person name="Guruge J."/>
            <person name="Turnbaugh P.J."/>
            <person name="Mahowald M."/>
            <person name="Liep D."/>
            <person name="Gordon J."/>
        </authorList>
    </citation>
    <scope>NUCLEOTIDE SEQUENCE [LARGE SCALE GENOMIC DNA]</scope>
    <source>
        <strain evidence="1 2">DSM 17136</strain>
    </source>
</reference>
<protein>
    <recommendedName>
        <fullName evidence="3">DUF4251 domain-containing protein</fullName>
    </recommendedName>
</protein>
<accession>B3JHY6</accession>
<dbReference type="EMBL" id="ABIY02000077">
    <property type="protein sequence ID" value="EDV01410.1"/>
    <property type="molecule type" value="Genomic_DNA"/>
</dbReference>
<dbReference type="AlphaFoldDB" id="B3JHY6"/>
<gene>
    <name evidence="1" type="ORF">BACCOP_01498</name>
</gene>
<evidence type="ECO:0008006" key="3">
    <source>
        <dbReference type="Google" id="ProtNLM"/>
    </source>
</evidence>
<dbReference type="eggNOG" id="ENOG502ZPPH">
    <property type="taxonomic scope" value="Bacteria"/>
</dbReference>
<evidence type="ECO:0000313" key="2">
    <source>
        <dbReference type="Proteomes" id="UP000003146"/>
    </source>
</evidence>
<reference evidence="1 2" key="2">
    <citation type="submission" date="2008-04" db="EMBL/GenBank/DDBJ databases">
        <authorList>
            <person name="Fulton L."/>
            <person name="Clifton S."/>
            <person name="Fulton B."/>
            <person name="Xu J."/>
            <person name="Minx P."/>
            <person name="Pepin K.H."/>
            <person name="Johnson M."/>
            <person name="Thiruvilangam P."/>
            <person name="Bhonagiri V."/>
            <person name="Nash W.E."/>
            <person name="Mardis E.R."/>
            <person name="Wilson R.K."/>
        </authorList>
    </citation>
    <scope>NUCLEOTIDE SEQUENCE [LARGE SCALE GENOMIC DNA]</scope>
    <source>
        <strain evidence="1 2">DSM 17136</strain>
    </source>
</reference>
<dbReference type="STRING" id="470145.BACCOP_01498"/>
<dbReference type="Proteomes" id="UP000003146">
    <property type="component" value="Unassembled WGS sequence"/>
</dbReference>
<dbReference type="HOGENOM" id="CLU_119866_0_0_10"/>
<evidence type="ECO:0000313" key="1">
    <source>
        <dbReference type="EMBL" id="EDV01410.1"/>
    </source>
</evidence>
<dbReference type="InterPro" id="IPR025347">
    <property type="entry name" value="DUF4251"/>
</dbReference>
<sequence>MYAAKEQYICFIIETFKKKKLMKKIVLFMIMTLTLLAGHIQAQDTEKKLSREEKKALQEQLDSLFAVEAIQAINEKAFTLEADQVVFKYGNMAYVNSNTNFVSVKGDKAVVQVAFNIPVSGPNGIGGVTVDGSVSDYEVKTDKKGNLSLSMNVMGTGISARVNISMPKGTNKATVEINPNFNSNRMTLNGVVLPIQKSSVFKGRSL</sequence>
<dbReference type="Gene3D" id="2.40.128.410">
    <property type="match status" value="1"/>
</dbReference>
<dbReference type="Pfam" id="PF14059">
    <property type="entry name" value="DUF4251"/>
    <property type="match status" value="1"/>
</dbReference>
<organism evidence="1 2">
    <name type="scientific">Phocaeicola coprocola DSM 17136</name>
    <dbReference type="NCBI Taxonomy" id="470145"/>
    <lineage>
        <taxon>Bacteria</taxon>
        <taxon>Pseudomonadati</taxon>
        <taxon>Bacteroidota</taxon>
        <taxon>Bacteroidia</taxon>
        <taxon>Bacteroidales</taxon>
        <taxon>Bacteroidaceae</taxon>
        <taxon>Phocaeicola</taxon>
    </lineage>
</organism>